<proteinExistence type="inferred from homology"/>
<protein>
    <recommendedName>
        <fullName evidence="8">PCI domain-containing protein</fullName>
    </recommendedName>
</protein>
<dbReference type="Pfam" id="PF18392">
    <property type="entry name" value="CSN7a_helixI"/>
    <property type="match status" value="1"/>
</dbReference>
<dbReference type="GO" id="GO:0005737">
    <property type="term" value="C:cytoplasm"/>
    <property type="evidence" value="ECO:0007669"/>
    <property type="project" value="UniProtKB-SubCell"/>
</dbReference>
<gene>
    <name evidence="9" type="ORF">BEMITA_LOCUS9166</name>
</gene>
<reference evidence="9" key="1">
    <citation type="submission" date="2021-12" db="EMBL/GenBank/DDBJ databases">
        <authorList>
            <person name="King R."/>
        </authorList>
    </citation>
    <scope>NUCLEOTIDE SEQUENCE</scope>
</reference>
<evidence type="ECO:0000256" key="6">
    <source>
        <dbReference type="ARBA" id="ARBA00023242"/>
    </source>
</evidence>
<feature type="region of interest" description="Disordered" evidence="7">
    <location>
        <begin position="252"/>
        <end position="276"/>
    </location>
</feature>
<dbReference type="InterPro" id="IPR041481">
    <property type="entry name" value="CSN7_helixI"/>
</dbReference>
<evidence type="ECO:0000313" key="10">
    <source>
        <dbReference type="Proteomes" id="UP001152759"/>
    </source>
</evidence>
<evidence type="ECO:0000256" key="1">
    <source>
        <dbReference type="ARBA" id="ARBA00004123"/>
    </source>
</evidence>
<feature type="domain" description="PCI" evidence="8">
    <location>
        <begin position="115"/>
        <end position="205"/>
    </location>
</feature>
<keyword evidence="5" id="KW-0736">Signalosome</keyword>
<evidence type="ECO:0000256" key="4">
    <source>
        <dbReference type="ARBA" id="ARBA00022490"/>
    </source>
</evidence>
<keyword evidence="10" id="KW-1185">Reference proteome</keyword>
<dbReference type="Pfam" id="PF22061">
    <property type="entry name" value="CSN7_HB_subdom"/>
    <property type="match status" value="1"/>
</dbReference>
<dbReference type="PANTHER" id="PTHR15350">
    <property type="entry name" value="COP9 SIGNALOSOME COMPLEX SUBUNIT 7/DENDRITIC CELL PROTEIN GA17"/>
    <property type="match status" value="1"/>
</dbReference>
<dbReference type="InterPro" id="IPR000717">
    <property type="entry name" value="PCI_dom"/>
</dbReference>
<dbReference type="AlphaFoldDB" id="A0A9P0AFF8"/>
<name>A0A9P0AFF8_BEMTA</name>
<evidence type="ECO:0000256" key="7">
    <source>
        <dbReference type="SAM" id="MobiDB-lite"/>
    </source>
</evidence>
<dbReference type="GO" id="GO:0008180">
    <property type="term" value="C:COP9 signalosome"/>
    <property type="evidence" value="ECO:0007669"/>
    <property type="project" value="UniProtKB-KW"/>
</dbReference>
<evidence type="ECO:0000256" key="5">
    <source>
        <dbReference type="ARBA" id="ARBA00022790"/>
    </source>
</evidence>
<dbReference type="Proteomes" id="UP001152759">
    <property type="component" value="Chromosome 5"/>
</dbReference>
<dbReference type="GO" id="GO:0010387">
    <property type="term" value="P:COP9 signalosome assembly"/>
    <property type="evidence" value="ECO:0007669"/>
    <property type="project" value="InterPro"/>
</dbReference>
<evidence type="ECO:0000256" key="2">
    <source>
        <dbReference type="ARBA" id="ARBA00004496"/>
    </source>
</evidence>
<keyword evidence="6" id="KW-0539">Nucleus</keyword>
<accession>A0A9P0AFF8</accession>
<dbReference type="Pfam" id="PF01399">
    <property type="entry name" value="PCI"/>
    <property type="match status" value="1"/>
</dbReference>
<evidence type="ECO:0000256" key="3">
    <source>
        <dbReference type="ARBA" id="ARBA00008482"/>
    </source>
</evidence>
<dbReference type="InterPro" id="IPR045237">
    <property type="entry name" value="COPS7/eIF3m"/>
</dbReference>
<organism evidence="9 10">
    <name type="scientific">Bemisia tabaci</name>
    <name type="common">Sweetpotato whitefly</name>
    <name type="synonym">Aleurodes tabaci</name>
    <dbReference type="NCBI Taxonomy" id="7038"/>
    <lineage>
        <taxon>Eukaryota</taxon>
        <taxon>Metazoa</taxon>
        <taxon>Ecdysozoa</taxon>
        <taxon>Arthropoda</taxon>
        <taxon>Hexapoda</taxon>
        <taxon>Insecta</taxon>
        <taxon>Pterygota</taxon>
        <taxon>Neoptera</taxon>
        <taxon>Paraneoptera</taxon>
        <taxon>Hemiptera</taxon>
        <taxon>Sternorrhyncha</taxon>
        <taxon>Aleyrodoidea</taxon>
        <taxon>Aleyrodidae</taxon>
        <taxon>Aleyrodinae</taxon>
        <taxon>Bemisia</taxon>
    </lineage>
</organism>
<evidence type="ECO:0000259" key="8">
    <source>
        <dbReference type="SMART" id="SM00088"/>
    </source>
</evidence>
<dbReference type="EMBL" id="OU963866">
    <property type="protein sequence ID" value="CAH0390445.1"/>
    <property type="molecule type" value="Genomic_DNA"/>
</dbReference>
<sequence>MFFSIHRGQSFIHASFRTLAQIELGMMSSEKATSYGSNPLEQFLLLAKSAKGSAAAELVKEVLGAPGINTFGELMDMPNIQELKDGPNAKYYNALYIFTHGTYKQYLQNQSELPELSPPQKKKLQNLTLVTLASKMKCIPYSLLQEELDIQNVKDLEDSIIEAIYADIIVGKMDRKNSVLEVDSTIGRDVRPEELDSIVNTLKNWCESCETMLSSIDTQIRNANKEKNRQLTHKSMIEKEIQNIKITLKSQSKDTDEAMTSDFREASAQVGDKGRKNLKLRVNRGAGKFWTSKS</sequence>
<dbReference type="PANTHER" id="PTHR15350:SF5">
    <property type="entry name" value="COP9 SIGNALOSOME COMPLEX SUBUNIT 7"/>
    <property type="match status" value="1"/>
</dbReference>
<dbReference type="SMART" id="SM00088">
    <property type="entry name" value="PINT"/>
    <property type="match status" value="1"/>
</dbReference>
<evidence type="ECO:0000313" key="9">
    <source>
        <dbReference type="EMBL" id="CAH0390445.1"/>
    </source>
</evidence>
<comment type="similarity">
    <text evidence="3">Belongs to the CSN7/EIF3M family. CSN7 subfamily.</text>
</comment>
<keyword evidence="4" id="KW-0963">Cytoplasm</keyword>
<comment type="subcellular location">
    <subcellularLocation>
        <location evidence="2">Cytoplasm</location>
    </subcellularLocation>
    <subcellularLocation>
        <location evidence="1">Nucleus</location>
    </subcellularLocation>
</comment>